<reference evidence="5 6" key="1">
    <citation type="submission" date="2018-04" db="EMBL/GenBank/DDBJ databases">
        <title>Sphingobacterium cortibacter sp. nov.</title>
        <authorList>
            <person name="Li Y."/>
        </authorList>
    </citation>
    <scope>NUCLEOTIDE SEQUENCE [LARGE SCALE GENOMIC DNA]</scope>
    <source>
        <strain evidence="5 6">2c-3</strain>
    </source>
</reference>
<evidence type="ECO:0000313" key="5">
    <source>
        <dbReference type="EMBL" id="PVH25477.1"/>
    </source>
</evidence>
<proteinExistence type="predicted"/>
<dbReference type="SUPFAM" id="SSF52540">
    <property type="entry name" value="P-loop containing nucleoside triphosphate hydrolases"/>
    <property type="match status" value="1"/>
</dbReference>
<dbReference type="EMBL" id="QDKG01000003">
    <property type="protein sequence ID" value="PVH25477.1"/>
    <property type="molecule type" value="Genomic_DNA"/>
</dbReference>
<dbReference type="PANTHER" id="PTHR42939:SF1">
    <property type="entry name" value="ABC TRANSPORTER ATP-BINDING PROTEIN ALBC-RELATED"/>
    <property type="match status" value="1"/>
</dbReference>
<dbReference type="Gene3D" id="3.40.50.300">
    <property type="entry name" value="P-loop containing nucleotide triphosphate hydrolases"/>
    <property type="match status" value="1"/>
</dbReference>
<name>A0A2T8HJ46_9SPHI</name>
<evidence type="ECO:0000256" key="3">
    <source>
        <dbReference type="ARBA" id="ARBA00022840"/>
    </source>
</evidence>
<keyword evidence="2" id="KW-0547">Nucleotide-binding</keyword>
<feature type="domain" description="ABC transporter" evidence="4">
    <location>
        <begin position="2"/>
        <end position="228"/>
    </location>
</feature>
<dbReference type="SMART" id="SM00382">
    <property type="entry name" value="AAA"/>
    <property type="match status" value="1"/>
</dbReference>
<evidence type="ECO:0000313" key="6">
    <source>
        <dbReference type="Proteomes" id="UP000245627"/>
    </source>
</evidence>
<dbReference type="Proteomes" id="UP000245627">
    <property type="component" value="Unassembled WGS sequence"/>
</dbReference>
<evidence type="ECO:0000259" key="4">
    <source>
        <dbReference type="PROSITE" id="PS50893"/>
    </source>
</evidence>
<accession>A0A2T8HJ46</accession>
<organism evidence="5 6">
    <name type="scientific">Sphingobacterium corticibacter</name>
    <dbReference type="NCBI Taxonomy" id="2171749"/>
    <lineage>
        <taxon>Bacteria</taxon>
        <taxon>Pseudomonadati</taxon>
        <taxon>Bacteroidota</taxon>
        <taxon>Sphingobacteriia</taxon>
        <taxon>Sphingobacteriales</taxon>
        <taxon>Sphingobacteriaceae</taxon>
        <taxon>Sphingobacterium</taxon>
    </lineage>
</organism>
<dbReference type="InterPro" id="IPR017871">
    <property type="entry name" value="ABC_transporter-like_CS"/>
</dbReference>
<dbReference type="OrthoDB" id="9785229at2"/>
<protein>
    <submittedName>
        <fullName evidence="5">ATP-binding protein</fullName>
    </submittedName>
</protein>
<gene>
    <name evidence="5" type="ORF">DC487_10735</name>
</gene>
<keyword evidence="3 5" id="KW-0067">ATP-binding</keyword>
<evidence type="ECO:0000256" key="1">
    <source>
        <dbReference type="ARBA" id="ARBA00022448"/>
    </source>
</evidence>
<dbReference type="PROSITE" id="PS00211">
    <property type="entry name" value="ABC_TRANSPORTER_1"/>
    <property type="match status" value="1"/>
</dbReference>
<dbReference type="AlphaFoldDB" id="A0A2T8HJ46"/>
<comment type="caution">
    <text evidence="5">The sequence shown here is derived from an EMBL/GenBank/DDBJ whole genome shotgun (WGS) entry which is preliminary data.</text>
</comment>
<dbReference type="PROSITE" id="PS50893">
    <property type="entry name" value="ABC_TRANSPORTER_2"/>
    <property type="match status" value="1"/>
</dbReference>
<dbReference type="PANTHER" id="PTHR42939">
    <property type="entry name" value="ABC TRANSPORTER ATP-BINDING PROTEIN ALBC-RELATED"/>
    <property type="match status" value="1"/>
</dbReference>
<sequence>MIDIMELSKVYNGQTVLQIPALQIRQGDCIGLVGNNGAGKTTLFSILLDLIPVTTGSVLHQGLNASGSDEWKSWTTAFLDESFLIGYLTPEEFLHFIAEVRHVEHTQVDLLLEKYQDFFQGEVLNRGTYIRDLSKGNQKKVGIISTLIGDPTVIIWDEPFANLDPSTQIRLKHIIKDLTATGEKTMLISSHDLSHTVDVSSRIIALERGRVVKDMAKSDETLPELQQFFTV</sequence>
<dbReference type="InterPro" id="IPR027417">
    <property type="entry name" value="P-loop_NTPase"/>
</dbReference>
<evidence type="ECO:0000256" key="2">
    <source>
        <dbReference type="ARBA" id="ARBA00022741"/>
    </source>
</evidence>
<dbReference type="GO" id="GO:0016887">
    <property type="term" value="F:ATP hydrolysis activity"/>
    <property type="evidence" value="ECO:0007669"/>
    <property type="project" value="InterPro"/>
</dbReference>
<keyword evidence="1" id="KW-0813">Transport</keyword>
<dbReference type="InterPro" id="IPR003593">
    <property type="entry name" value="AAA+_ATPase"/>
</dbReference>
<keyword evidence="6" id="KW-1185">Reference proteome</keyword>
<dbReference type="GO" id="GO:0005524">
    <property type="term" value="F:ATP binding"/>
    <property type="evidence" value="ECO:0007669"/>
    <property type="project" value="UniProtKB-KW"/>
</dbReference>
<dbReference type="InterPro" id="IPR051782">
    <property type="entry name" value="ABC_Transporter_VariousFunc"/>
</dbReference>
<dbReference type="CDD" id="cd03230">
    <property type="entry name" value="ABC_DR_subfamily_A"/>
    <property type="match status" value="1"/>
</dbReference>
<dbReference type="InterPro" id="IPR003439">
    <property type="entry name" value="ABC_transporter-like_ATP-bd"/>
</dbReference>
<dbReference type="Pfam" id="PF00005">
    <property type="entry name" value="ABC_tran"/>
    <property type="match status" value="1"/>
</dbReference>